<name>A0A109LDC9_PSEFL</name>
<evidence type="ECO:0000256" key="1">
    <source>
        <dbReference type="SAM" id="MobiDB-lite"/>
    </source>
</evidence>
<reference evidence="2 3" key="1">
    <citation type="submission" date="2015-05" db="EMBL/GenBank/DDBJ databases">
        <title>A genomic and transcriptomic approach to investigate the blue pigment phenotype in Pseudomonas fluorescens.</title>
        <authorList>
            <person name="Andreani N.A."/>
            <person name="Cardazzo B."/>
        </authorList>
    </citation>
    <scope>NUCLEOTIDE SEQUENCE [LARGE SCALE GENOMIC DNA]</scope>
    <source>
        <strain evidence="2 3">Ps_22</strain>
    </source>
</reference>
<evidence type="ECO:0000313" key="2">
    <source>
        <dbReference type="EMBL" id="KWV85553.1"/>
    </source>
</evidence>
<accession>A0A109LDC9</accession>
<organism evidence="2 3">
    <name type="scientific">Pseudomonas fluorescens</name>
    <dbReference type="NCBI Taxonomy" id="294"/>
    <lineage>
        <taxon>Bacteria</taxon>
        <taxon>Pseudomonadati</taxon>
        <taxon>Pseudomonadota</taxon>
        <taxon>Gammaproteobacteria</taxon>
        <taxon>Pseudomonadales</taxon>
        <taxon>Pseudomonadaceae</taxon>
        <taxon>Pseudomonas</taxon>
    </lineage>
</organism>
<proteinExistence type="predicted"/>
<dbReference type="EMBL" id="LCYA01000128">
    <property type="protein sequence ID" value="KWV85553.1"/>
    <property type="molecule type" value="Genomic_DNA"/>
</dbReference>
<feature type="region of interest" description="Disordered" evidence="1">
    <location>
        <begin position="123"/>
        <end position="150"/>
    </location>
</feature>
<dbReference type="Proteomes" id="UP000061348">
    <property type="component" value="Unassembled WGS sequence"/>
</dbReference>
<dbReference type="AlphaFoldDB" id="A0A109LDC9"/>
<protein>
    <submittedName>
        <fullName evidence="2">Uncharacterized protein</fullName>
    </submittedName>
</protein>
<comment type="caution">
    <text evidence="2">The sequence shown here is derived from an EMBL/GenBank/DDBJ whole genome shotgun (WGS) entry which is preliminary data.</text>
</comment>
<sequence>MAVEVAGGEFQAVFVGGKPYRRAKYPVPRLGVGGFRAPQVNGQRRIVATQAVATRAHVDRRKGINRFRRGRRAAWGLEQAKTVDVAVAAQLQVQGITDHLVIAHDALEHLAQAATGHQCVTQRMKGGGADKPRHPQPNRRVATGLYRQRP</sequence>
<evidence type="ECO:0000313" key="3">
    <source>
        <dbReference type="Proteomes" id="UP000061348"/>
    </source>
</evidence>
<gene>
    <name evidence="2" type="ORF">PFLmoz3_04798</name>
</gene>